<keyword evidence="2" id="KW-1185">Reference proteome</keyword>
<dbReference type="Proteomes" id="UP001271007">
    <property type="component" value="Unassembled WGS sequence"/>
</dbReference>
<reference evidence="1" key="1">
    <citation type="submission" date="2023-04" db="EMBL/GenBank/DDBJ databases">
        <title>Black Yeasts Isolated from many extreme environments.</title>
        <authorList>
            <person name="Coleine C."/>
            <person name="Stajich J.E."/>
            <person name="Selbmann L."/>
        </authorList>
    </citation>
    <scope>NUCLEOTIDE SEQUENCE</scope>
    <source>
        <strain evidence="1">CCFEE 5312</strain>
    </source>
</reference>
<proteinExistence type="predicted"/>
<evidence type="ECO:0000313" key="1">
    <source>
        <dbReference type="EMBL" id="KAK3045371.1"/>
    </source>
</evidence>
<dbReference type="Gene3D" id="1.25.40.20">
    <property type="entry name" value="Ankyrin repeat-containing domain"/>
    <property type="match status" value="1"/>
</dbReference>
<dbReference type="EMBL" id="JAWDJX010000305">
    <property type="protein sequence ID" value="KAK3045371.1"/>
    <property type="molecule type" value="Genomic_DNA"/>
</dbReference>
<name>A0AAJ0D960_9PEZI</name>
<sequence>MPHKTGYDGDSDVLGLFTESTEFDNTANDNDEVWSLLETASAENRLDTVQEIIQLKKLRPLGFFTASAIVAIDNDNADIVTTLLAAGLPVNEALVRTALNSPKTYQYLQLFVATGWDVNSRLTSHTPSVLALAAEAGDVELVKWLLQELRADVNVECDQLHTPLSVALQVTTIQTSLPYLPIVPDSPKKHDQP</sequence>
<dbReference type="SUPFAM" id="SSF48403">
    <property type="entry name" value="Ankyrin repeat"/>
    <property type="match status" value="1"/>
</dbReference>
<organism evidence="1 2">
    <name type="scientific">Extremus antarcticus</name>
    <dbReference type="NCBI Taxonomy" id="702011"/>
    <lineage>
        <taxon>Eukaryota</taxon>
        <taxon>Fungi</taxon>
        <taxon>Dikarya</taxon>
        <taxon>Ascomycota</taxon>
        <taxon>Pezizomycotina</taxon>
        <taxon>Dothideomycetes</taxon>
        <taxon>Dothideomycetidae</taxon>
        <taxon>Mycosphaerellales</taxon>
        <taxon>Extremaceae</taxon>
        <taxon>Extremus</taxon>
    </lineage>
</organism>
<dbReference type="AlphaFoldDB" id="A0AAJ0D960"/>
<accession>A0AAJ0D960</accession>
<protein>
    <submittedName>
        <fullName evidence="1">Uncharacterized protein</fullName>
    </submittedName>
</protein>
<comment type="caution">
    <text evidence="1">The sequence shown here is derived from an EMBL/GenBank/DDBJ whole genome shotgun (WGS) entry which is preliminary data.</text>
</comment>
<dbReference type="InterPro" id="IPR036770">
    <property type="entry name" value="Ankyrin_rpt-contain_sf"/>
</dbReference>
<gene>
    <name evidence="1" type="ORF">LTR09_013004</name>
</gene>
<dbReference type="Pfam" id="PF00023">
    <property type="entry name" value="Ank"/>
    <property type="match status" value="1"/>
</dbReference>
<evidence type="ECO:0000313" key="2">
    <source>
        <dbReference type="Proteomes" id="UP001271007"/>
    </source>
</evidence>
<dbReference type="InterPro" id="IPR002110">
    <property type="entry name" value="Ankyrin_rpt"/>
</dbReference>